<dbReference type="InterPro" id="IPR036388">
    <property type="entry name" value="WH-like_DNA-bd_sf"/>
</dbReference>
<protein>
    <submittedName>
        <fullName evidence="10">Response regulator transcription factor</fullName>
    </submittedName>
</protein>
<dbReference type="Gene3D" id="6.10.250.690">
    <property type="match status" value="1"/>
</dbReference>
<evidence type="ECO:0000256" key="3">
    <source>
        <dbReference type="ARBA" id="ARBA00023015"/>
    </source>
</evidence>
<dbReference type="Gene3D" id="1.10.10.10">
    <property type="entry name" value="Winged helix-like DNA-binding domain superfamily/Winged helix DNA-binding domain"/>
    <property type="match status" value="1"/>
</dbReference>
<evidence type="ECO:0000256" key="7">
    <source>
        <dbReference type="PROSITE-ProRule" id="PRU01091"/>
    </source>
</evidence>
<comment type="caution">
    <text evidence="10">The sequence shown here is derived from an EMBL/GenBank/DDBJ whole genome shotgun (WGS) entry which is preliminary data.</text>
</comment>
<evidence type="ECO:0000256" key="5">
    <source>
        <dbReference type="ARBA" id="ARBA00023163"/>
    </source>
</evidence>
<keyword evidence="3" id="KW-0805">Transcription regulation</keyword>
<dbReference type="Pfam" id="PF00072">
    <property type="entry name" value="Response_reg"/>
    <property type="match status" value="1"/>
</dbReference>
<dbReference type="Gene3D" id="3.40.50.2300">
    <property type="match status" value="1"/>
</dbReference>
<dbReference type="RefSeq" id="WP_341414191.1">
    <property type="nucleotide sequence ID" value="NZ_JBBPCC010000002.1"/>
</dbReference>
<proteinExistence type="predicted"/>
<name>A0ABU9DE44_9BACL</name>
<keyword evidence="5" id="KW-0804">Transcription</keyword>
<evidence type="ECO:0000256" key="2">
    <source>
        <dbReference type="ARBA" id="ARBA00023012"/>
    </source>
</evidence>
<dbReference type="PANTHER" id="PTHR48111:SF22">
    <property type="entry name" value="REGULATOR OF RPOS"/>
    <property type="match status" value="1"/>
</dbReference>
<dbReference type="PROSITE" id="PS51755">
    <property type="entry name" value="OMPR_PHOB"/>
    <property type="match status" value="1"/>
</dbReference>
<dbReference type="SUPFAM" id="SSF46894">
    <property type="entry name" value="C-terminal effector domain of the bipartite response regulators"/>
    <property type="match status" value="1"/>
</dbReference>
<keyword evidence="2" id="KW-0902">Two-component regulatory system</keyword>
<keyword evidence="4 7" id="KW-0238">DNA-binding</keyword>
<evidence type="ECO:0000256" key="4">
    <source>
        <dbReference type="ARBA" id="ARBA00023125"/>
    </source>
</evidence>
<dbReference type="InterPro" id="IPR016032">
    <property type="entry name" value="Sig_transdc_resp-reg_C-effctor"/>
</dbReference>
<feature type="DNA-binding region" description="OmpR/PhoB-type" evidence="7">
    <location>
        <begin position="125"/>
        <end position="223"/>
    </location>
</feature>
<evidence type="ECO:0000259" key="9">
    <source>
        <dbReference type="PROSITE" id="PS51755"/>
    </source>
</evidence>
<feature type="domain" description="Response regulatory" evidence="8">
    <location>
        <begin position="2"/>
        <end position="116"/>
    </location>
</feature>
<accession>A0ABU9DE44</accession>
<keyword evidence="1 6" id="KW-0597">Phosphoprotein</keyword>
<gene>
    <name evidence="10" type="ORF">WMW72_04325</name>
</gene>
<dbReference type="InterPro" id="IPR039420">
    <property type="entry name" value="WalR-like"/>
</dbReference>
<evidence type="ECO:0000256" key="1">
    <source>
        <dbReference type="ARBA" id="ARBA00022553"/>
    </source>
</evidence>
<dbReference type="Pfam" id="PF00486">
    <property type="entry name" value="Trans_reg_C"/>
    <property type="match status" value="1"/>
</dbReference>
<dbReference type="PANTHER" id="PTHR48111">
    <property type="entry name" value="REGULATOR OF RPOS"/>
    <property type="match status" value="1"/>
</dbReference>
<evidence type="ECO:0000259" key="8">
    <source>
        <dbReference type="PROSITE" id="PS50110"/>
    </source>
</evidence>
<feature type="modified residue" description="4-aspartylphosphate" evidence="6">
    <location>
        <position position="51"/>
    </location>
</feature>
<dbReference type="PROSITE" id="PS50110">
    <property type="entry name" value="RESPONSE_REGULATORY"/>
    <property type="match status" value="1"/>
</dbReference>
<organism evidence="10 11">
    <name type="scientific">Paenibacillus filicis</name>
    <dbReference type="NCBI Taxonomy" id="669464"/>
    <lineage>
        <taxon>Bacteria</taxon>
        <taxon>Bacillati</taxon>
        <taxon>Bacillota</taxon>
        <taxon>Bacilli</taxon>
        <taxon>Bacillales</taxon>
        <taxon>Paenibacillaceae</taxon>
        <taxon>Paenibacillus</taxon>
    </lineage>
</organism>
<dbReference type="Proteomes" id="UP001469365">
    <property type="component" value="Unassembled WGS sequence"/>
</dbReference>
<dbReference type="SMART" id="SM00862">
    <property type="entry name" value="Trans_reg_C"/>
    <property type="match status" value="1"/>
</dbReference>
<feature type="domain" description="OmpR/PhoB-type" evidence="9">
    <location>
        <begin position="125"/>
        <end position="223"/>
    </location>
</feature>
<dbReference type="SMART" id="SM00448">
    <property type="entry name" value="REC"/>
    <property type="match status" value="1"/>
</dbReference>
<evidence type="ECO:0000313" key="10">
    <source>
        <dbReference type="EMBL" id="MEK8127133.1"/>
    </source>
</evidence>
<reference evidence="10 11" key="1">
    <citation type="submission" date="2024-04" db="EMBL/GenBank/DDBJ databases">
        <title>draft genome sequnece of Paenibacillus filicis.</title>
        <authorList>
            <person name="Kim D.-U."/>
        </authorList>
    </citation>
    <scope>NUCLEOTIDE SEQUENCE [LARGE SCALE GENOMIC DNA]</scope>
    <source>
        <strain evidence="10 11">KACC14197</strain>
    </source>
</reference>
<dbReference type="InterPro" id="IPR001789">
    <property type="entry name" value="Sig_transdc_resp-reg_receiver"/>
</dbReference>
<dbReference type="CDD" id="cd00383">
    <property type="entry name" value="trans_reg_C"/>
    <property type="match status" value="1"/>
</dbReference>
<dbReference type="InterPro" id="IPR011006">
    <property type="entry name" value="CheY-like_superfamily"/>
</dbReference>
<evidence type="ECO:0000313" key="11">
    <source>
        <dbReference type="Proteomes" id="UP001469365"/>
    </source>
</evidence>
<keyword evidence="11" id="KW-1185">Reference proteome</keyword>
<dbReference type="EMBL" id="JBBPCC010000002">
    <property type="protein sequence ID" value="MEK8127133.1"/>
    <property type="molecule type" value="Genomic_DNA"/>
</dbReference>
<dbReference type="CDD" id="cd17624">
    <property type="entry name" value="REC_OmpR_PmrA-like"/>
    <property type="match status" value="1"/>
</dbReference>
<dbReference type="SUPFAM" id="SSF52172">
    <property type="entry name" value="CheY-like"/>
    <property type="match status" value="1"/>
</dbReference>
<sequence>MRILLVEDDTKLGFLIHYKLGYEGHQVDWAQNAEEAEAFIGAGEYDVYLLDWMLPGKSGLALCKEWRERQDKTAVLMLTARDAIQDRVNGLTQGADDYLVKPFAFEELFARLFALDRRKQTSSYEEAYSLNGLSLNPVTQEVARDGIPVYLTKRELNLLAFMMRHPGEVLSRERILNYVWGSGSEVTLNAVDATIKLLRKKIDEPFGFKMVQSVHGRGYRLVEADQGLDADD</sequence>
<dbReference type="InterPro" id="IPR001867">
    <property type="entry name" value="OmpR/PhoB-type_DNA-bd"/>
</dbReference>
<evidence type="ECO:0000256" key="6">
    <source>
        <dbReference type="PROSITE-ProRule" id="PRU00169"/>
    </source>
</evidence>